<evidence type="ECO:0000313" key="2">
    <source>
        <dbReference type="Proteomes" id="UP000189426"/>
    </source>
</evidence>
<organism evidence="1 2">
    <name type="scientific">Rodentibacter mrazii</name>
    <dbReference type="NCBI Taxonomy" id="1908257"/>
    <lineage>
        <taxon>Bacteria</taxon>
        <taxon>Pseudomonadati</taxon>
        <taxon>Pseudomonadota</taxon>
        <taxon>Gammaproteobacteria</taxon>
        <taxon>Pasteurellales</taxon>
        <taxon>Pasteurellaceae</taxon>
        <taxon>Rodentibacter</taxon>
    </lineage>
</organism>
<protein>
    <submittedName>
        <fullName evidence="1">Uncharacterized protein</fullName>
    </submittedName>
</protein>
<evidence type="ECO:0000313" key="1">
    <source>
        <dbReference type="EMBL" id="OOF35906.1"/>
    </source>
</evidence>
<dbReference type="STRING" id="1908257.BKK47_11920"/>
<comment type="caution">
    <text evidence="1">The sequence shown here is derived from an EMBL/GenBank/DDBJ whole genome shotgun (WGS) entry which is preliminary data.</text>
</comment>
<sequence>MHKLLLMVTDAFMLEKGTLPYCYFDLSGGFIGSSVDAQWKINNLKNEFSDIEFEIKYYNVSFCLIAHSKNIFINSSASPLPLGGIIKLNDNDLISLFSYKIRAKIFTNEAEVVTLQDELSYLLHKVTDKTISNLDYKNDNSLPHVGTENSTLLTLDIEKLTLDPVLALKADENTHSELIDGIAHQTEVIDYKFFNLHIESGLEYYAPTEFFSSSNEAPINESVAKKNELPQYGTPSLRKNEMKQKQEEIILDPLFFIK</sequence>
<name>A0A1V3I784_9PAST</name>
<keyword evidence="2" id="KW-1185">Reference proteome</keyword>
<proteinExistence type="predicted"/>
<dbReference type="Proteomes" id="UP000189426">
    <property type="component" value="Unassembled WGS sequence"/>
</dbReference>
<dbReference type="EMBL" id="MLHG01000121">
    <property type="protein sequence ID" value="OOF35906.1"/>
    <property type="molecule type" value="Genomic_DNA"/>
</dbReference>
<dbReference type="RefSeq" id="WP_077495065.1">
    <property type="nucleotide sequence ID" value="NZ_MLHG01000121.1"/>
</dbReference>
<reference evidence="1 2" key="1">
    <citation type="submission" date="2016-10" db="EMBL/GenBank/DDBJ databases">
        <title>Rodentibacter gen. nov. and new species.</title>
        <authorList>
            <person name="Christensen H."/>
        </authorList>
    </citation>
    <scope>NUCLEOTIDE SEQUENCE [LARGE SCALE GENOMIC DNA]</scope>
    <source>
        <strain evidence="1 2">Ppn418</strain>
    </source>
</reference>
<dbReference type="AlphaFoldDB" id="A0A1V3I784"/>
<gene>
    <name evidence="1" type="ORF">BKK47_11920</name>
</gene>
<accession>A0A1V3I784</accession>